<dbReference type="PROSITE" id="PS51257">
    <property type="entry name" value="PROKAR_LIPOPROTEIN"/>
    <property type="match status" value="1"/>
</dbReference>
<accession>A0A4R6V4M6</accession>
<dbReference type="Gene3D" id="1.10.150.280">
    <property type="entry name" value="AF1531-like domain"/>
    <property type="match status" value="1"/>
</dbReference>
<gene>
    <name evidence="2" type="ORF">EV696_10173</name>
</gene>
<dbReference type="GO" id="GO:0015627">
    <property type="term" value="C:type II protein secretion system complex"/>
    <property type="evidence" value="ECO:0007669"/>
    <property type="project" value="TreeGrafter"/>
</dbReference>
<feature type="signal peptide" evidence="1">
    <location>
        <begin position="1"/>
        <end position="26"/>
    </location>
</feature>
<protein>
    <submittedName>
        <fullName evidence="2">Competence protein ComEA</fullName>
    </submittedName>
</protein>
<dbReference type="EMBL" id="SNYM01000001">
    <property type="protein sequence ID" value="TDQ51104.1"/>
    <property type="molecule type" value="Genomic_DNA"/>
</dbReference>
<keyword evidence="3" id="KW-1185">Reference proteome</keyword>
<dbReference type="SUPFAM" id="SSF47781">
    <property type="entry name" value="RuvA domain 2-like"/>
    <property type="match status" value="1"/>
</dbReference>
<evidence type="ECO:0000313" key="2">
    <source>
        <dbReference type="EMBL" id="TDQ51104.1"/>
    </source>
</evidence>
<dbReference type="RefSeq" id="WP_133586959.1">
    <property type="nucleotide sequence ID" value="NZ_CP037953.1"/>
</dbReference>
<organism evidence="2 3">
    <name type="scientific">Permianibacter aggregans</name>
    <dbReference type="NCBI Taxonomy" id="1510150"/>
    <lineage>
        <taxon>Bacteria</taxon>
        <taxon>Pseudomonadati</taxon>
        <taxon>Pseudomonadota</taxon>
        <taxon>Gammaproteobacteria</taxon>
        <taxon>Pseudomonadales</taxon>
        <taxon>Pseudomonadaceae</taxon>
        <taxon>Permianibacter</taxon>
    </lineage>
</organism>
<evidence type="ECO:0000256" key="1">
    <source>
        <dbReference type="SAM" id="SignalP"/>
    </source>
</evidence>
<dbReference type="InterPro" id="IPR010994">
    <property type="entry name" value="RuvA_2-like"/>
</dbReference>
<evidence type="ECO:0000313" key="3">
    <source>
        <dbReference type="Proteomes" id="UP000295375"/>
    </source>
</evidence>
<dbReference type="InterPro" id="IPR004509">
    <property type="entry name" value="Competence_ComEA_HhH"/>
</dbReference>
<name>A0A4R6V4M6_9GAMM</name>
<dbReference type="GO" id="GO:0015628">
    <property type="term" value="P:protein secretion by the type II secretion system"/>
    <property type="evidence" value="ECO:0007669"/>
    <property type="project" value="TreeGrafter"/>
</dbReference>
<dbReference type="PANTHER" id="PTHR21180:SF32">
    <property type="entry name" value="ENDONUCLEASE_EXONUCLEASE_PHOSPHATASE FAMILY DOMAIN-CONTAINING PROTEIN 1"/>
    <property type="match status" value="1"/>
</dbReference>
<dbReference type="NCBIfam" id="TIGR00426">
    <property type="entry name" value="competence protein ComEA helix-hairpin-helix repeat region"/>
    <property type="match status" value="1"/>
</dbReference>
<dbReference type="AlphaFoldDB" id="A0A4R6V4M6"/>
<dbReference type="OrthoDB" id="7510573at2"/>
<sequence length="104" mass="10890">MKLINTVCAVVLSLLACSAMVSTAQAKESTAPASVEQKQAEKVNLNTADAKQIAKTMKGIGLKKAEAIVAFRKANGPFKNLEDLLRIKGIGAATLAKNAHVVTL</sequence>
<dbReference type="Pfam" id="PF12836">
    <property type="entry name" value="HHH_3"/>
    <property type="match status" value="1"/>
</dbReference>
<keyword evidence="1" id="KW-0732">Signal</keyword>
<reference evidence="2 3" key="1">
    <citation type="submission" date="2019-03" db="EMBL/GenBank/DDBJ databases">
        <title>Genomic Encyclopedia of Type Strains, Phase IV (KMG-IV): sequencing the most valuable type-strain genomes for metagenomic binning, comparative biology and taxonomic classification.</title>
        <authorList>
            <person name="Goeker M."/>
        </authorList>
    </citation>
    <scope>NUCLEOTIDE SEQUENCE [LARGE SCALE GENOMIC DNA]</scope>
    <source>
        <strain evidence="2 3">DSM 103792</strain>
    </source>
</reference>
<comment type="caution">
    <text evidence="2">The sequence shown here is derived from an EMBL/GenBank/DDBJ whole genome shotgun (WGS) entry which is preliminary data.</text>
</comment>
<proteinExistence type="predicted"/>
<feature type="chain" id="PRO_5020273258" evidence="1">
    <location>
        <begin position="27"/>
        <end position="104"/>
    </location>
</feature>
<dbReference type="InterPro" id="IPR051675">
    <property type="entry name" value="Endo/Exo/Phosphatase_dom_1"/>
</dbReference>
<dbReference type="PANTHER" id="PTHR21180">
    <property type="entry name" value="ENDONUCLEASE/EXONUCLEASE/PHOSPHATASE FAMILY DOMAIN-CONTAINING PROTEIN 1"/>
    <property type="match status" value="1"/>
</dbReference>
<dbReference type="Proteomes" id="UP000295375">
    <property type="component" value="Unassembled WGS sequence"/>
</dbReference>